<dbReference type="AlphaFoldDB" id="A0A5E7FU62"/>
<evidence type="ECO:0000313" key="2">
    <source>
        <dbReference type="EMBL" id="VVO42192.1"/>
    </source>
</evidence>
<organism evidence="2 3">
    <name type="scientific">Pseudomonas fluorescens</name>
    <dbReference type="NCBI Taxonomy" id="294"/>
    <lineage>
        <taxon>Bacteria</taxon>
        <taxon>Pseudomonadati</taxon>
        <taxon>Pseudomonadota</taxon>
        <taxon>Gammaproteobacteria</taxon>
        <taxon>Pseudomonadales</taxon>
        <taxon>Pseudomonadaceae</taxon>
        <taxon>Pseudomonas</taxon>
    </lineage>
</organism>
<proteinExistence type="predicted"/>
<dbReference type="EMBL" id="CABVHW010000037">
    <property type="protein sequence ID" value="VVO42192.1"/>
    <property type="molecule type" value="Genomic_DNA"/>
</dbReference>
<dbReference type="InterPro" id="IPR018310">
    <property type="entry name" value="Put_endonuclease_Z1-dom"/>
</dbReference>
<reference evidence="2 3" key="1">
    <citation type="submission" date="2019-09" db="EMBL/GenBank/DDBJ databases">
        <authorList>
            <person name="Chandra G."/>
            <person name="Truman W A."/>
        </authorList>
    </citation>
    <scope>NUCLEOTIDE SEQUENCE [LARGE SCALE GENOMIC DNA]</scope>
    <source>
        <strain evidence="2">PS710</strain>
    </source>
</reference>
<dbReference type="RefSeq" id="WP_150767751.1">
    <property type="nucleotide sequence ID" value="NZ_CABVHW010000037.1"/>
</dbReference>
<accession>A0A5E7FU62</accession>
<sequence>MISPQLAGWVDQIRRALPEAESIDGAIAIVKRSVESMFGELTSLHEELLQEAEKIIRKDYEQVEILRNISIFSKRPDWYFGPKPKDSHWPALEGYVIQEKGWNIETVKSMNVSSSEVISLIENPHKDKFSCRGLVLGYVQSGKTANMTAVIAKAIDAGYNTVIVLAGLTDKLRQQTQRRLESDVVKRLPERWNLLTSDQGDFRGLTNGGFPRLAQDNAQIAVVKKNVAPLNRLLETISSTHKLNLQRLKVLLIDDECDQASVNSASKELDITSINMLIRKIVNFIPCISYVGYTATPFANVLINPYPVDGSGLDDLYPKDFITSLPLPLDYFGAERLFGRAPVNSDAESPDEQPLNMIRAVSAQDSALLQPPSIKLKDSFFPKIPPSLEDALLYFLMCCAARCTRGHEHQHMTMLVHTSPFVIMHERVASVMEAWLQKNRASILLPSSPIRLRMKNLWVSESTLVPSKLLTTYDPVNFDVLENHLPHVISELNFAIENGSSSDRIDYTKPARIYVVVGGSILARGLTLEGLMVSYFLRSSTRQYDTLLQMGRWFGYRHNYEDLPRLWMPKDLSKSFRDLAAIEAEIRDDISQYKNRMTPTDFAVRIRTLPGMTITAATKMRAAKSCDLSYSGKHVQSIRLNYLNEKEIHSNWQAAAELLTQASQFGDLADIDQRKLYLEVPQALVVKFLRSYTLHDSRHDLGTRALLAYIENSVPALMKWNVGVFETVNGQSSKLPLGALGHVKMANRSVLDTSGEIANIKALMSRRDVIFDCPTDQKPTADDWSTLKAFRESLVGEIPLIIIYPINRNSKPTDPNTHRSALNAQGDLIGIGIIFPGDEQAGGGYVSVSLDAISADELEAIEQEELAQSEAAGV</sequence>
<name>A0A5E7FU62_PSEFL</name>
<dbReference type="Pfam" id="PF10593">
    <property type="entry name" value="Z1"/>
    <property type="match status" value="1"/>
</dbReference>
<evidence type="ECO:0000313" key="3">
    <source>
        <dbReference type="Proteomes" id="UP000381093"/>
    </source>
</evidence>
<dbReference type="SUPFAM" id="SSF52540">
    <property type="entry name" value="P-loop containing nucleoside triphosphate hydrolases"/>
    <property type="match status" value="1"/>
</dbReference>
<dbReference type="InterPro" id="IPR027417">
    <property type="entry name" value="P-loop_NTPase"/>
</dbReference>
<feature type="domain" description="Putative endonuclease Z1" evidence="1">
    <location>
        <begin position="387"/>
        <end position="609"/>
    </location>
</feature>
<protein>
    <recommendedName>
        <fullName evidence="1">Putative endonuclease Z1 domain-containing protein</fullName>
    </recommendedName>
</protein>
<evidence type="ECO:0000259" key="1">
    <source>
        <dbReference type="Pfam" id="PF10593"/>
    </source>
</evidence>
<gene>
    <name evidence="2" type="ORF">PS710_06005</name>
</gene>
<dbReference type="Proteomes" id="UP000381093">
    <property type="component" value="Unassembled WGS sequence"/>
</dbReference>